<dbReference type="PANTHER" id="PTHR48006:SF92">
    <property type="entry name" value="LRR RECEPTOR-LIKE SERINE_THREONINE-PROTEIN KINASE GSO1"/>
    <property type="match status" value="1"/>
</dbReference>
<dbReference type="GO" id="GO:0004672">
    <property type="term" value="F:protein kinase activity"/>
    <property type="evidence" value="ECO:0007669"/>
    <property type="project" value="InterPro"/>
</dbReference>
<sequence>MESALDVGILGRDRHKNLLEIRGFHAWGDQRIIVYDYMHNHSLLTHLHGQLAANCLLDWPQRMNIAIGSAEGLADINANNVLLDSEYLAKVADFMMAKLVPDGVTHMSTRVKGSLGYLAPDYAMWGKVSRRSDVYSFGLLLLEILSAKKPLEKLPEGFNLHLVEWATPLVEHDAYDQLADS</sequence>
<dbReference type="OMA" id="HLVEWAT"/>
<dbReference type="InterPro" id="IPR000719">
    <property type="entry name" value="Prot_kinase_dom"/>
</dbReference>
<dbReference type="Pfam" id="PF07714">
    <property type="entry name" value="PK_Tyr_Ser-Thr"/>
    <property type="match status" value="1"/>
</dbReference>
<dbReference type="Gene3D" id="1.10.510.10">
    <property type="entry name" value="Transferase(Phosphotransferase) domain 1"/>
    <property type="match status" value="1"/>
</dbReference>
<comment type="subcellular location">
    <subcellularLocation>
        <location evidence="1">Membrane</location>
        <topology evidence="1">Single-pass type I membrane protein</topology>
    </subcellularLocation>
</comment>
<keyword evidence="4" id="KW-1185">Reference proteome</keyword>
<dbReference type="PROSITE" id="PS50011">
    <property type="entry name" value="PROTEIN_KINASE_DOM"/>
    <property type="match status" value="1"/>
</dbReference>
<evidence type="ECO:0000313" key="3">
    <source>
        <dbReference type="EMBL" id="KVI07184.1"/>
    </source>
</evidence>
<protein>
    <submittedName>
        <fullName evidence="3">Protein kinase, catalytic domain-containing protein</fullName>
    </submittedName>
</protein>
<feature type="domain" description="Protein kinase" evidence="2">
    <location>
        <begin position="1"/>
        <end position="181"/>
    </location>
</feature>
<evidence type="ECO:0000259" key="2">
    <source>
        <dbReference type="PROSITE" id="PS50011"/>
    </source>
</evidence>
<keyword evidence="3" id="KW-0418">Kinase</keyword>
<dbReference type="InterPro" id="IPR011009">
    <property type="entry name" value="Kinase-like_dom_sf"/>
</dbReference>
<proteinExistence type="predicted"/>
<dbReference type="Gramene" id="KVI07184">
    <property type="protein sequence ID" value="KVI07184"/>
    <property type="gene ID" value="Ccrd_014456"/>
</dbReference>
<dbReference type="InterPro" id="IPR051824">
    <property type="entry name" value="LRR_Rcpt-Like_S/T_Kinase"/>
</dbReference>
<evidence type="ECO:0000256" key="1">
    <source>
        <dbReference type="ARBA" id="ARBA00004479"/>
    </source>
</evidence>
<accession>A0A103YDN3</accession>
<dbReference type="Proteomes" id="UP000243975">
    <property type="component" value="Unassembled WGS sequence"/>
</dbReference>
<evidence type="ECO:0000313" key="4">
    <source>
        <dbReference type="Proteomes" id="UP000243975"/>
    </source>
</evidence>
<keyword evidence="3" id="KW-0808">Transferase</keyword>
<name>A0A103YDN3_CYNCS</name>
<dbReference type="EMBL" id="LEKV01001513">
    <property type="protein sequence ID" value="KVI07184.1"/>
    <property type="molecule type" value="Genomic_DNA"/>
</dbReference>
<dbReference type="SUPFAM" id="SSF56112">
    <property type="entry name" value="Protein kinase-like (PK-like)"/>
    <property type="match status" value="1"/>
</dbReference>
<dbReference type="GO" id="GO:0005524">
    <property type="term" value="F:ATP binding"/>
    <property type="evidence" value="ECO:0007669"/>
    <property type="project" value="InterPro"/>
</dbReference>
<gene>
    <name evidence="3" type="ORF">Ccrd_014456</name>
</gene>
<dbReference type="PANTHER" id="PTHR48006">
    <property type="entry name" value="LEUCINE-RICH REPEAT-CONTAINING PROTEIN DDB_G0281931-RELATED"/>
    <property type="match status" value="1"/>
</dbReference>
<comment type="caution">
    <text evidence="3">The sequence shown here is derived from an EMBL/GenBank/DDBJ whole genome shotgun (WGS) entry which is preliminary data.</text>
</comment>
<organism evidence="3 4">
    <name type="scientific">Cynara cardunculus var. scolymus</name>
    <name type="common">Globe artichoke</name>
    <name type="synonym">Cynara scolymus</name>
    <dbReference type="NCBI Taxonomy" id="59895"/>
    <lineage>
        <taxon>Eukaryota</taxon>
        <taxon>Viridiplantae</taxon>
        <taxon>Streptophyta</taxon>
        <taxon>Embryophyta</taxon>
        <taxon>Tracheophyta</taxon>
        <taxon>Spermatophyta</taxon>
        <taxon>Magnoliopsida</taxon>
        <taxon>eudicotyledons</taxon>
        <taxon>Gunneridae</taxon>
        <taxon>Pentapetalae</taxon>
        <taxon>asterids</taxon>
        <taxon>campanulids</taxon>
        <taxon>Asterales</taxon>
        <taxon>Asteraceae</taxon>
        <taxon>Carduoideae</taxon>
        <taxon>Cardueae</taxon>
        <taxon>Carduinae</taxon>
        <taxon>Cynara</taxon>
    </lineage>
</organism>
<reference evidence="3 4" key="1">
    <citation type="journal article" date="2016" name="Sci. Rep.">
        <title>The genome sequence of the outbreeding globe artichoke constructed de novo incorporating a phase-aware low-pass sequencing strategy of F1 progeny.</title>
        <authorList>
            <person name="Scaglione D."/>
            <person name="Reyes-Chin-Wo S."/>
            <person name="Acquadro A."/>
            <person name="Froenicke L."/>
            <person name="Portis E."/>
            <person name="Beitel C."/>
            <person name="Tirone M."/>
            <person name="Mauro R."/>
            <person name="Lo Monaco A."/>
            <person name="Mauromicale G."/>
            <person name="Faccioli P."/>
            <person name="Cattivelli L."/>
            <person name="Rieseberg L."/>
            <person name="Michelmore R."/>
            <person name="Lanteri S."/>
        </authorList>
    </citation>
    <scope>NUCLEOTIDE SEQUENCE [LARGE SCALE GENOMIC DNA]</scope>
    <source>
        <strain evidence="3">2C</strain>
    </source>
</reference>
<dbReference type="AlphaFoldDB" id="A0A103YDN3"/>
<dbReference type="InterPro" id="IPR001245">
    <property type="entry name" value="Ser-Thr/Tyr_kinase_cat_dom"/>
</dbReference>
<dbReference type="GO" id="GO:0016020">
    <property type="term" value="C:membrane"/>
    <property type="evidence" value="ECO:0007669"/>
    <property type="project" value="UniProtKB-SubCell"/>
</dbReference>